<sequence>MLPYVLAALCVISVEAQWRIPSSSCNFSRAMRDPDITGWELQLIPPMSMLAPSTQPSRDLVLKKVVSILETTGRKHGMEFEPASLRTSVSSQVSRALSTADGRSLMNASASYPWKGPAFLRLREKLAEYRASEGSADLSGAVSVPPGSADLTLKVKDIDPRHIPEGLASAEDHTHPFGQLFTEQLETGKRPHLNVKVENDVYCIYANRVNYEAKWSPVPPSIDVSTLAGVQRFFEHLPRLLDVPAEMELPIYSRREFSKSVWDMEVRGIRGVVNLVLNFPDQESSLAGAGPVKAELSFRLKRRDVEEHWKPGSQHYYSSLEALIDLCNDLHDKGWDEHSNAPSAAAVQSGMVVKNAVKGSQSTMQ</sequence>
<comment type="caution">
    <text evidence="2">The sequence shown here is derived from an EMBL/GenBank/DDBJ whole genome shotgun (WGS) entry which is preliminary data.</text>
</comment>
<evidence type="ECO:0000313" key="3">
    <source>
        <dbReference type="Proteomes" id="UP001314263"/>
    </source>
</evidence>
<keyword evidence="3" id="KW-1185">Reference proteome</keyword>
<accession>A0AAV1I7R8</accession>
<proteinExistence type="predicted"/>
<gene>
    <name evidence="2" type="ORF">CVIRNUC_006272</name>
</gene>
<reference evidence="2 3" key="1">
    <citation type="submission" date="2023-10" db="EMBL/GenBank/DDBJ databases">
        <authorList>
            <person name="Maclean D."/>
            <person name="Macfadyen A."/>
        </authorList>
    </citation>
    <scope>NUCLEOTIDE SEQUENCE [LARGE SCALE GENOMIC DNA]</scope>
</reference>
<evidence type="ECO:0000313" key="2">
    <source>
        <dbReference type="EMBL" id="CAK0783077.1"/>
    </source>
</evidence>
<feature type="chain" id="PRO_5043527637" evidence="1">
    <location>
        <begin position="17"/>
        <end position="365"/>
    </location>
</feature>
<feature type="signal peptide" evidence="1">
    <location>
        <begin position="1"/>
        <end position="16"/>
    </location>
</feature>
<dbReference type="EMBL" id="CAUYUE010000008">
    <property type="protein sequence ID" value="CAK0783077.1"/>
    <property type="molecule type" value="Genomic_DNA"/>
</dbReference>
<keyword evidence="1" id="KW-0732">Signal</keyword>
<name>A0AAV1I7R8_9CHLO</name>
<evidence type="ECO:0000256" key="1">
    <source>
        <dbReference type="SAM" id="SignalP"/>
    </source>
</evidence>
<dbReference type="Proteomes" id="UP001314263">
    <property type="component" value="Unassembled WGS sequence"/>
</dbReference>
<dbReference type="AlphaFoldDB" id="A0AAV1I7R8"/>
<organism evidence="2 3">
    <name type="scientific">Coccomyxa viridis</name>
    <dbReference type="NCBI Taxonomy" id="1274662"/>
    <lineage>
        <taxon>Eukaryota</taxon>
        <taxon>Viridiplantae</taxon>
        <taxon>Chlorophyta</taxon>
        <taxon>core chlorophytes</taxon>
        <taxon>Trebouxiophyceae</taxon>
        <taxon>Trebouxiophyceae incertae sedis</taxon>
        <taxon>Coccomyxaceae</taxon>
        <taxon>Coccomyxa</taxon>
    </lineage>
</organism>
<protein>
    <submittedName>
        <fullName evidence="2">Uncharacterized protein</fullName>
    </submittedName>
</protein>